<reference evidence="3 4" key="1">
    <citation type="submission" date="2015-06" db="EMBL/GenBank/DDBJ databases">
        <title>Survival trade-offs in plant roots during colonization by closely related pathogenic and mutualistic fungi.</title>
        <authorList>
            <person name="Hacquard S."/>
            <person name="Kracher B."/>
            <person name="Hiruma K."/>
            <person name="Weinman A."/>
            <person name="Muench P."/>
            <person name="Garrido Oter R."/>
            <person name="Ver Loren van Themaat E."/>
            <person name="Dallerey J.-F."/>
            <person name="Damm U."/>
            <person name="Henrissat B."/>
            <person name="Lespinet O."/>
            <person name="Thon M."/>
            <person name="Kemen E."/>
            <person name="McHardy A.C."/>
            <person name="Schulze-Lefert P."/>
            <person name="O'Connell R.J."/>
        </authorList>
    </citation>
    <scope>NUCLEOTIDE SEQUENCE [LARGE SCALE GENOMIC DNA]</scope>
    <source>
        <strain evidence="3 4">0861</strain>
    </source>
</reference>
<sequence length="155" mass="17254">MPRLHSGKDYLLASSRFCLERLVNILEGNTVPGVTYPSEMLTNLTLKRASHKLAEQGRRNRFNLALEDIASLLPQALDDSMIGENDEKTSKSARVGGPPNSKANIVELALRYIRQLKKEVADANKRAVAAENKLGLEGHQCEKKPSRPSWAYRKA</sequence>
<feature type="region of interest" description="Disordered" evidence="1">
    <location>
        <begin position="131"/>
        <end position="155"/>
    </location>
</feature>
<feature type="domain" description="BHLH" evidence="2">
    <location>
        <begin position="46"/>
        <end position="116"/>
    </location>
</feature>
<protein>
    <submittedName>
        <fullName evidence="3">Phosphorus acquisition-controlling protein</fullName>
    </submittedName>
</protein>
<comment type="caution">
    <text evidence="3">The sequence shown here is derived from an EMBL/GenBank/DDBJ whole genome shotgun (WGS) entry which is preliminary data.</text>
</comment>
<evidence type="ECO:0000256" key="1">
    <source>
        <dbReference type="SAM" id="MobiDB-lite"/>
    </source>
</evidence>
<organism evidence="3 4">
    <name type="scientific">Colletotrichum tofieldiae</name>
    <dbReference type="NCBI Taxonomy" id="708197"/>
    <lineage>
        <taxon>Eukaryota</taxon>
        <taxon>Fungi</taxon>
        <taxon>Dikarya</taxon>
        <taxon>Ascomycota</taxon>
        <taxon>Pezizomycotina</taxon>
        <taxon>Sordariomycetes</taxon>
        <taxon>Hypocreomycetidae</taxon>
        <taxon>Glomerellales</taxon>
        <taxon>Glomerellaceae</taxon>
        <taxon>Colletotrichum</taxon>
        <taxon>Colletotrichum spaethianum species complex</taxon>
    </lineage>
</organism>
<feature type="region of interest" description="Disordered" evidence="1">
    <location>
        <begin position="80"/>
        <end position="99"/>
    </location>
</feature>
<dbReference type="GO" id="GO:0046983">
    <property type="term" value="F:protein dimerization activity"/>
    <property type="evidence" value="ECO:0007669"/>
    <property type="project" value="InterPro"/>
</dbReference>
<feature type="compositionally biased region" description="Basic and acidic residues" evidence="1">
    <location>
        <begin position="134"/>
        <end position="145"/>
    </location>
</feature>
<evidence type="ECO:0000259" key="2">
    <source>
        <dbReference type="PROSITE" id="PS50888"/>
    </source>
</evidence>
<dbReference type="SMART" id="SM00353">
    <property type="entry name" value="HLH"/>
    <property type="match status" value="1"/>
</dbReference>
<evidence type="ECO:0000313" key="4">
    <source>
        <dbReference type="Proteomes" id="UP000076552"/>
    </source>
</evidence>
<dbReference type="CDD" id="cd11392">
    <property type="entry name" value="bHLH_ScPHO4_like"/>
    <property type="match status" value="1"/>
</dbReference>
<keyword evidence="4" id="KW-1185">Reference proteome</keyword>
<gene>
    <name evidence="3" type="ORF">CT0861_06238</name>
</gene>
<dbReference type="SUPFAM" id="SSF47459">
    <property type="entry name" value="HLH, helix-loop-helix DNA-binding domain"/>
    <property type="match status" value="1"/>
</dbReference>
<dbReference type="AlphaFoldDB" id="A0A166N7K5"/>
<evidence type="ECO:0000313" key="3">
    <source>
        <dbReference type="EMBL" id="KZL65395.1"/>
    </source>
</evidence>
<dbReference type="PROSITE" id="PS50888">
    <property type="entry name" value="BHLH"/>
    <property type="match status" value="1"/>
</dbReference>
<dbReference type="STRING" id="708197.A0A166N7K5"/>
<dbReference type="Gene3D" id="4.10.280.10">
    <property type="entry name" value="Helix-loop-helix DNA-binding domain"/>
    <property type="match status" value="1"/>
</dbReference>
<proteinExistence type="predicted"/>
<accession>A0A166N7K5</accession>
<name>A0A166N7K5_9PEZI</name>
<dbReference type="EMBL" id="LFIV01000223">
    <property type="protein sequence ID" value="KZL65395.1"/>
    <property type="molecule type" value="Genomic_DNA"/>
</dbReference>
<dbReference type="InterPro" id="IPR036638">
    <property type="entry name" value="HLH_DNA-bd_sf"/>
</dbReference>
<dbReference type="Proteomes" id="UP000076552">
    <property type="component" value="Unassembled WGS sequence"/>
</dbReference>
<dbReference type="InterPro" id="IPR011598">
    <property type="entry name" value="bHLH_dom"/>
</dbReference>
<dbReference type="Pfam" id="PF00010">
    <property type="entry name" value="HLH"/>
    <property type="match status" value="1"/>
</dbReference>